<feature type="transmembrane region" description="Helical" evidence="1">
    <location>
        <begin position="52"/>
        <end position="73"/>
    </location>
</feature>
<accession>A0A5C8KAF4</accession>
<evidence type="ECO:0000313" key="2">
    <source>
        <dbReference type="EMBL" id="TXK46809.1"/>
    </source>
</evidence>
<evidence type="ECO:0000256" key="1">
    <source>
        <dbReference type="SAM" id="Phobius"/>
    </source>
</evidence>
<protein>
    <submittedName>
        <fullName evidence="2">DUF4184 family protein</fullName>
    </submittedName>
</protein>
<comment type="caution">
    <text evidence="2">The sequence shown here is derived from an EMBL/GenBank/DDBJ whole genome shotgun (WGS) entry which is preliminary data.</text>
</comment>
<dbReference type="AlphaFoldDB" id="A0A5C8KAF4"/>
<dbReference type="OrthoDB" id="8481923at2"/>
<gene>
    <name evidence="2" type="ORF">FVR03_10305</name>
</gene>
<name>A0A5C8KAF4_9BACT</name>
<feature type="transmembrane region" description="Helical" evidence="1">
    <location>
        <begin position="106"/>
        <end position="126"/>
    </location>
</feature>
<dbReference type="Pfam" id="PF13803">
    <property type="entry name" value="DUF4184"/>
    <property type="match status" value="1"/>
</dbReference>
<dbReference type="RefSeq" id="WP_147921663.1">
    <property type="nucleotide sequence ID" value="NZ_VRTY01000032.1"/>
</dbReference>
<feature type="transmembrane region" description="Helical" evidence="1">
    <location>
        <begin position="189"/>
        <end position="213"/>
    </location>
</feature>
<proteinExistence type="predicted"/>
<feature type="transmembrane region" description="Helical" evidence="1">
    <location>
        <begin position="146"/>
        <end position="177"/>
    </location>
</feature>
<keyword evidence="1" id="KW-0472">Membrane</keyword>
<feature type="transmembrane region" description="Helical" evidence="1">
    <location>
        <begin position="219"/>
        <end position="237"/>
    </location>
</feature>
<dbReference type="EMBL" id="VRTY01000032">
    <property type="protein sequence ID" value="TXK46809.1"/>
    <property type="molecule type" value="Genomic_DNA"/>
</dbReference>
<keyword evidence="1" id="KW-1133">Transmembrane helix</keyword>
<keyword evidence="3" id="KW-1185">Reference proteome</keyword>
<sequence length="241" mass="27229">MPFTFSHPAIVLPLHAVARRWTSLSGLVMGSIAPDFEKFLTMKFSNEFSHSLAGVFLFSLPVALVLSFVYHLLVRNALIENLPDFLRSRFYSYKNLEWISYFRKNYLLVLSSILVGAFSHLFWDGLTHDGGYFRNAFLPELNNTVVLAGVVLPVYLSLQVISSVLGMLGIAYAVLRLPVALVPKRVQHLLPYWLLVLLVTLALVVARVMLYAPDRRFEVALTVMLAFLLSLVLTPLLRKFA</sequence>
<reference evidence="2 3" key="1">
    <citation type="submission" date="2019-08" db="EMBL/GenBank/DDBJ databases">
        <authorList>
            <person name="Shi S."/>
        </authorList>
    </citation>
    <scope>NUCLEOTIDE SEQUENCE [LARGE SCALE GENOMIC DNA]</scope>
    <source>
        <strain evidence="2 3">GY10130</strain>
    </source>
</reference>
<dbReference type="Proteomes" id="UP000321926">
    <property type="component" value="Unassembled WGS sequence"/>
</dbReference>
<keyword evidence="1" id="KW-0812">Transmembrane</keyword>
<evidence type="ECO:0000313" key="3">
    <source>
        <dbReference type="Proteomes" id="UP000321926"/>
    </source>
</evidence>
<organism evidence="2 3">
    <name type="scientific">Pontibacter qinzhouensis</name>
    <dbReference type="NCBI Taxonomy" id="2603253"/>
    <lineage>
        <taxon>Bacteria</taxon>
        <taxon>Pseudomonadati</taxon>
        <taxon>Bacteroidota</taxon>
        <taxon>Cytophagia</taxon>
        <taxon>Cytophagales</taxon>
        <taxon>Hymenobacteraceae</taxon>
        <taxon>Pontibacter</taxon>
    </lineage>
</organism>
<dbReference type="InterPro" id="IPR025238">
    <property type="entry name" value="DUF4184"/>
</dbReference>